<dbReference type="GO" id="GO:0005524">
    <property type="term" value="F:ATP binding"/>
    <property type="evidence" value="ECO:0007669"/>
    <property type="project" value="InterPro"/>
</dbReference>
<dbReference type="EMBL" id="BMYV01000001">
    <property type="protein sequence ID" value="GGX62274.1"/>
    <property type="molecule type" value="Genomic_DNA"/>
</dbReference>
<evidence type="ECO:0000259" key="1">
    <source>
        <dbReference type="Pfam" id="PF13304"/>
    </source>
</evidence>
<dbReference type="SUPFAM" id="SSF52540">
    <property type="entry name" value="P-loop containing nucleoside triphosphate hydrolases"/>
    <property type="match status" value="1"/>
</dbReference>
<dbReference type="InterPro" id="IPR027417">
    <property type="entry name" value="P-loop_NTPase"/>
</dbReference>
<sequence>MIDVTLAFPELLGDGSNLDSIPDVFNAMSTAGVGEPLKARIRLEAKWTCGLDEDDIEQKIYWITTLDPVPFGEEDIAKIPMSSNQRQRIQLRYLPATRDGAAIVRTALKELLNWLEKFGDWEGGRKPMETQWKDLQGLFDSMPAIKAVTDQLSDYWTQLFDGKHLQSAKLTVLSREIQKALRDLTLSLGPGPAGKDHAIDELSEGQASLFYIALVATLLKMDSALEKGPKSGFKEIAMLRPWFTIIALEEPENHLAPFYLSRMINLMKSLASHDKAMGILTSHSASALARVEPTQVRHVRQDIEKQVSCIKPIKLPVTTDVANKFIYEAVKSHPELYFAKLVILGEGRSEEIVIPKLAKAFHKDLELDPAFVSFVPLGGRHVNHFWKLLFDLQTPFVTLLDYDLGRYQAGHYRLKYAVDQLEQNGITHPSFVKPTDAQAWKNLIVQNKTEAEAWWNWLQENNVYFSSPLDLDMMMLSAYPSAYSGIASLPTPLPPGGYDKSVFGESGEGVQAYPPNLVPTPTELAIYDALFKKGSKPVAHIEALSTLTDQQVKDGCPPPLKTLFERCAQILNIALDVPLVVDNQS</sequence>
<feature type="domain" description="OLD protein-like TOPRIM" evidence="2">
    <location>
        <begin position="338"/>
        <end position="403"/>
    </location>
</feature>
<dbReference type="Proteomes" id="UP000600865">
    <property type="component" value="Unassembled WGS sequence"/>
</dbReference>
<evidence type="ECO:0000313" key="3">
    <source>
        <dbReference type="EMBL" id="GGX62274.1"/>
    </source>
</evidence>
<name>A0A918NF00_9PROT</name>
<dbReference type="Pfam" id="PF13304">
    <property type="entry name" value="AAA_21"/>
    <property type="match status" value="1"/>
</dbReference>
<evidence type="ECO:0000313" key="4">
    <source>
        <dbReference type="Proteomes" id="UP000600865"/>
    </source>
</evidence>
<dbReference type="InterPro" id="IPR034139">
    <property type="entry name" value="TOPRIM_OLD"/>
</dbReference>
<comment type="caution">
    <text evidence="3">The sequence shown here is derived from an EMBL/GenBank/DDBJ whole genome shotgun (WGS) entry which is preliminary data.</text>
</comment>
<organism evidence="3 4">
    <name type="scientific">Litorimonas cladophorae</name>
    <dbReference type="NCBI Taxonomy" id="1220491"/>
    <lineage>
        <taxon>Bacteria</taxon>
        <taxon>Pseudomonadati</taxon>
        <taxon>Pseudomonadota</taxon>
        <taxon>Alphaproteobacteria</taxon>
        <taxon>Maricaulales</taxon>
        <taxon>Robiginitomaculaceae</taxon>
    </lineage>
</organism>
<dbReference type="Gene3D" id="3.40.50.300">
    <property type="entry name" value="P-loop containing nucleotide triphosphate hydrolases"/>
    <property type="match status" value="1"/>
</dbReference>
<protein>
    <submittedName>
        <fullName evidence="3">Chromosome segregation protein SMC</fullName>
    </submittedName>
</protein>
<evidence type="ECO:0000259" key="2">
    <source>
        <dbReference type="Pfam" id="PF20469"/>
    </source>
</evidence>
<dbReference type="GO" id="GO:0016887">
    <property type="term" value="F:ATP hydrolysis activity"/>
    <property type="evidence" value="ECO:0007669"/>
    <property type="project" value="InterPro"/>
</dbReference>
<reference evidence="3 4" key="1">
    <citation type="journal article" date="2014" name="Int. J. Syst. Evol. Microbiol.">
        <title>Complete genome sequence of Corynebacterium casei LMG S-19264T (=DSM 44701T), isolated from a smear-ripened cheese.</title>
        <authorList>
            <consortium name="US DOE Joint Genome Institute (JGI-PGF)"/>
            <person name="Walter F."/>
            <person name="Albersmeier A."/>
            <person name="Kalinowski J."/>
            <person name="Ruckert C."/>
        </authorList>
    </citation>
    <scope>NUCLEOTIDE SEQUENCE [LARGE SCALE GENOMIC DNA]</scope>
    <source>
        <strain evidence="3 4">KCTC 23968</strain>
    </source>
</reference>
<dbReference type="PANTHER" id="PTHR43581">
    <property type="entry name" value="ATP/GTP PHOSPHATASE"/>
    <property type="match status" value="1"/>
</dbReference>
<keyword evidence="4" id="KW-1185">Reference proteome</keyword>
<dbReference type="Pfam" id="PF20469">
    <property type="entry name" value="OLD-like_TOPRIM"/>
    <property type="match status" value="1"/>
</dbReference>
<feature type="domain" description="ATPase AAA-type core" evidence="1">
    <location>
        <begin position="153"/>
        <end position="287"/>
    </location>
</feature>
<dbReference type="PANTHER" id="PTHR43581:SF4">
    <property type="entry name" value="ATP_GTP PHOSPHATASE"/>
    <property type="match status" value="1"/>
</dbReference>
<proteinExistence type="predicted"/>
<dbReference type="AlphaFoldDB" id="A0A918NF00"/>
<gene>
    <name evidence="3" type="ORF">GCM10011309_10290</name>
</gene>
<accession>A0A918NF00</accession>
<dbReference type="InterPro" id="IPR051396">
    <property type="entry name" value="Bact_Antivir_Def_Nuclease"/>
</dbReference>
<dbReference type="CDD" id="cd01026">
    <property type="entry name" value="TOPRIM_OLD"/>
    <property type="match status" value="1"/>
</dbReference>
<dbReference type="InterPro" id="IPR003959">
    <property type="entry name" value="ATPase_AAA_core"/>
</dbReference>